<dbReference type="PROSITE" id="PS51892">
    <property type="entry name" value="SUBTILASE"/>
    <property type="match status" value="1"/>
</dbReference>
<gene>
    <name evidence="8" type="ORF">HNR61_007379</name>
</gene>
<keyword evidence="9" id="KW-1185">Reference proteome</keyword>
<sequence>MTRAARRRREPAARRLAVPVTAALTGLTLAASVAVPAVLAPERPADRSPSRPAPERTVRGAAAGALRAARTDQIRARQWHLNDMHVTRAWRWSRGAGVTVAVLDTGVDRRHPDLAGRVTAGPDLTGGTRRPGGKYWGLHGTSMASIIAGHGHGPGQQEGVLGLAPQAQILSVRVTWENDDPMRRNGGEVGRNRDAVAQGIRYAVDNGAHVINMSLGGGRQFYNGSQAEESAIRYALSKGVVLIASAGNDGSSANRKNFPAAYPGVIAVGALDRRLRLWKDSNRHPYVTVCAPGVDIVSADAGTGYVVGTGTSPSSAIVAGVAALIRSRYPKLTPDQIRQALVQGSPPRRQPTGSETCRGPLDAARALQAAARLSKARTLSGAAPAPADPRPMSAPEEDEEPDTLLFAILAGGGVLVLLGLVLGWRQRRRPGDEDDFAYEPPREPVGAVAPSGPVAEPPVWQSRDVSLSGTSADLSIPHGTPADKPVWPPSGDRPERDRHEPVEGPPYAAPGHRPAYADPPYGPGAAAYGPADAAPVPYDPAETAADRAYGDPAGTAYDADPPYGPAYAADRRERAEEPPVTPDIHDPLGVGDPPEVPGVGSPLYGEGPRPGRDPWDTGAPDPFDGGGPPAPPGVPAPDADTTATDGYPTFDDDEWDRFRRSALAEPGADAGGFPSEPSPGLPADGLPGGAFPPVPPPGLADRPSTVDPLDEDPLRRGRRSRPADEDDYRPPWW</sequence>
<evidence type="ECO:0000256" key="6">
    <source>
        <dbReference type="SAM" id="MobiDB-lite"/>
    </source>
</evidence>
<dbReference type="InterPro" id="IPR000209">
    <property type="entry name" value="Peptidase_S8/S53_dom"/>
</dbReference>
<feature type="active site" description="Charge relay system" evidence="5">
    <location>
        <position position="312"/>
    </location>
</feature>
<feature type="compositionally biased region" description="Low complexity" evidence="6">
    <location>
        <begin position="556"/>
        <end position="568"/>
    </location>
</feature>
<keyword evidence="3 5" id="KW-0378">Hydrolase</keyword>
<dbReference type="Proteomes" id="UP000572680">
    <property type="component" value="Unassembled WGS sequence"/>
</dbReference>
<evidence type="ECO:0000256" key="1">
    <source>
        <dbReference type="ARBA" id="ARBA00011073"/>
    </source>
</evidence>
<evidence type="ECO:0000256" key="4">
    <source>
        <dbReference type="ARBA" id="ARBA00022825"/>
    </source>
</evidence>
<dbReference type="PRINTS" id="PR00723">
    <property type="entry name" value="SUBTILISIN"/>
</dbReference>
<dbReference type="InterPro" id="IPR023827">
    <property type="entry name" value="Peptidase_S8_Asp-AS"/>
</dbReference>
<protein>
    <submittedName>
        <fullName evidence="8">Type VII secretion-associated serine protease mycosin</fullName>
    </submittedName>
</protein>
<organism evidence="8 9">
    <name type="scientific">Actinomadura namibiensis</name>
    <dbReference type="NCBI Taxonomy" id="182080"/>
    <lineage>
        <taxon>Bacteria</taxon>
        <taxon>Bacillati</taxon>
        <taxon>Actinomycetota</taxon>
        <taxon>Actinomycetes</taxon>
        <taxon>Streptosporangiales</taxon>
        <taxon>Thermomonosporaceae</taxon>
        <taxon>Actinomadura</taxon>
    </lineage>
</organism>
<evidence type="ECO:0000313" key="8">
    <source>
        <dbReference type="EMBL" id="MBA8955703.1"/>
    </source>
</evidence>
<feature type="compositionally biased region" description="Low complexity" evidence="6">
    <location>
        <begin position="587"/>
        <end position="602"/>
    </location>
</feature>
<evidence type="ECO:0000313" key="9">
    <source>
        <dbReference type="Proteomes" id="UP000572680"/>
    </source>
</evidence>
<dbReference type="InterPro" id="IPR036852">
    <property type="entry name" value="Peptidase_S8/S53_dom_sf"/>
</dbReference>
<dbReference type="SUPFAM" id="SSF52743">
    <property type="entry name" value="Subtilisin-like"/>
    <property type="match status" value="1"/>
</dbReference>
<dbReference type="AlphaFoldDB" id="A0A7W3LWN2"/>
<feature type="domain" description="Peptidase S8/S53" evidence="7">
    <location>
        <begin position="95"/>
        <end position="345"/>
    </location>
</feature>
<name>A0A7W3LWN2_ACTNM</name>
<dbReference type="Gene3D" id="3.40.50.200">
    <property type="entry name" value="Peptidase S8/S53 domain"/>
    <property type="match status" value="1"/>
</dbReference>
<dbReference type="PANTHER" id="PTHR43806:SF11">
    <property type="entry name" value="CEREVISIN-RELATED"/>
    <property type="match status" value="1"/>
</dbReference>
<feature type="compositionally biased region" description="Basic and acidic residues" evidence="6">
    <location>
        <begin position="492"/>
        <end position="502"/>
    </location>
</feature>
<feature type="active site" description="Charge relay system" evidence="5">
    <location>
        <position position="104"/>
    </location>
</feature>
<feature type="compositionally biased region" description="Low complexity" evidence="6">
    <location>
        <begin position="514"/>
        <end position="541"/>
    </location>
</feature>
<comment type="caution">
    <text evidence="8">The sequence shown here is derived from an EMBL/GenBank/DDBJ whole genome shotgun (WGS) entry which is preliminary data.</text>
</comment>
<evidence type="ECO:0000256" key="3">
    <source>
        <dbReference type="ARBA" id="ARBA00022801"/>
    </source>
</evidence>
<feature type="region of interest" description="Disordered" evidence="6">
    <location>
        <begin position="432"/>
        <end position="733"/>
    </location>
</feature>
<proteinExistence type="inferred from homology"/>
<feature type="compositionally biased region" description="Polar residues" evidence="6">
    <location>
        <begin position="463"/>
        <end position="473"/>
    </location>
</feature>
<dbReference type="PANTHER" id="PTHR43806">
    <property type="entry name" value="PEPTIDASE S8"/>
    <property type="match status" value="1"/>
</dbReference>
<dbReference type="InterPro" id="IPR015500">
    <property type="entry name" value="Peptidase_S8_subtilisin-rel"/>
</dbReference>
<feature type="compositionally biased region" description="Low complexity" evidence="6">
    <location>
        <begin position="636"/>
        <end position="649"/>
    </location>
</feature>
<evidence type="ECO:0000256" key="5">
    <source>
        <dbReference type="PROSITE-ProRule" id="PRU01240"/>
    </source>
</evidence>
<dbReference type="RefSeq" id="WP_220510208.1">
    <property type="nucleotide sequence ID" value="NZ_BAAALP010000045.1"/>
</dbReference>
<reference evidence="8 9" key="1">
    <citation type="submission" date="2020-08" db="EMBL/GenBank/DDBJ databases">
        <title>Genomic Encyclopedia of Type Strains, Phase IV (KMG-IV): sequencing the most valuable type-strain genomes for metagenomic binning, comparative biology and taxonomic classification.</title>
        <authorList>
            <person name="Goeker M."/>
        </authorList>
    </citation>
    <scope>NUCLEOTIDE SEQUENCE [LARGE SCALE GENOMIC DNA]</scope>
    <source>
        <strain evidence="8 9">DSM 44197</strain>
    </source>
</reference>
<dbReference type="Pfam" id="PF00082">
    <property type="entry name" value="Peptidase_S8"/>
    <property type="match status" value="1"/>
</dbReference>
<dbReference type="GO" id="GO:0004252">
    <property type="term" value="F:serine-type endopeptidase activity"/>
    <property type="evidence" value="ECO:0007669"/>
    <property type="project" value="UniProtKB-UniRule"/>
</dbReference>
<dbReference type="PROSITE" id="PS00136">
    <property type="entry name" value="SUBTILASE_ASP"/>
    <property type="match status" value="1"/>
</dbReference>
<comment type="similarity">
    <text evidence="1 5">Belongs to the peptidase S8 family.</text>
</comment>
<dbReference type="EMBL" id="JACJIA010000012">
    <property type="protein sequence ID" value="MBA8955703.1"/>
    <property type="molecule type" value="Genomic_DNA"/>
</dbReference>
<evidence type="ECO:0000256" key="2">
    <source>
        <dbReference type="ARBA" id="ARBA00022670"/>
    </source>
</evidence>
<dbReference type="InterPro" id="IPR050131">
    <property type="entry name" value="Peptidase_S8_subtilisin-like"/>
</dbReference>
<feature type="active site" description="Charge relay system" evidence="5">
    <location>
        <position position="139"/>
    </location>
</feature>
<keyword evidence="2 5" id="KW-0645">Protease</keyword>
<dbReference type="GO" id="GO:0006508">
    <property type="term" value="P:proteolysis"/>
    <property type="evidence" value="ECO:0007669"/>
    <property type="project" value="UniProtKB-KW"/>
</dbReference>
<feature type="region of interest" description="Disordered" evidence="6">
    <location>
        <begin position="375"/>
        <end position="400"/>
    </location>
</feature>
<evidence type="ECO:0000259" key="7">
    <source>
        <dbReference type="Pfam" id="PF00082"/>
    </source>
</evidence>
<keyword evidence="4 5" id="KW-0720">Serine protease</keyword>
<accession>A0A7W3LWN2</accession>